<gene>
    <name evidence="3" type="ORF">J1786_15620</name>
</gene>
<keyword evidence="1" id="KW-0677">Repeat</keyword>
<comment type="caution">
    <text evidence="3">The sequence shown here is derived from an EMBL/GenBank/DDBJ whole genome shotgun (WGS) entry which is preliminary data.</text>
</comment>
<dbReference type="PROSITE" id="PS50206">
    <property type="entry name" value="RHODANESE_3"/>
    <property type="match status" value="2"/>
</dbReference>
<feature type="domain" description="Rhodanese" evidence="2">
    <location>
        <begin position="195"/>
        <end position="281"/>
    </location>
</feature>
<accession>A0ABS6L4A8</accession>
<dbReference type="PANTHER" id="PTHR43855:SF1">
    <property type="entry name" value="THIOSULFATE SULFURTRANSFERASE"/>
    <property type="match status" value="1"/>
</dbReference>
<protein>
    <submittedName>
        <fullName evidence="3">Sulfurtransferase</fullName>
    </submittedName>
</protein>
<name>A0ABS6L4A8_9GAMM</name>
<feature type="domain" description="Rhodanese" evidence="2">
    <location>
        <begin position="25"/>
        <end position="133"/>
    </location>
</feature>
<dbReference type="SMART" id="SM00450">
    <property type="entry name" value="RHOD"/>
    <property type="match status" value="2"/>
</dbReference>
<dbReference type="Proteomes" id="UP000699865">
    <property type="component" value="Unassembled WGS sequence"/>
</dbReference>
<evidence type="ECO:0000259" key="2">
    <source>
        <dbReference type="PROSITE" id="PS50206"/>
    </source>
</evidence>
<dbReference type="PANTHER" id="PTHR43855">
    <property type="entry name" value="THIOSULFATE SULFURTRANSFERASE"/>
    <property type="match status" value="1"/>
</dbReference>
<dbReference type="Pfam" id="PF00581">
    <property type="entry name" value="Rhodanese"/>
    <property type="match status" value="2"/>
</dbReference>
<proteinExistence type="predicted"/>
<dbReference type="CDD" id="cd01449">
    <property type="entry name" value="TST_Repeat_2"/>
    <property type="match status" value="1"/>
</dbReference>
<evidence type="ECO:0000256" key="1">
    <source>
        <dbReference type="ARBA" id="ARBA00022737"/>
    </source>
</evidence>
<dbReference type="InterPro" id="IPR001763">
    <property type="entry name" value="Rhodanese-like_dom"/>
</dbReference>
<dbReference type="InterPro" id="IPR051126">
    <property type="entry name" value="Thiosulfate_sulfurtransferase"/>
</dbReference>
<keyword evidence="4" id="KW-1185">Reference proteome</keyword>
<reference evidence="3 4" key="1">
    <citation type="submission" date="2021-03" db="EMBL/GenBank/DDBJ databases">
        <title>Five novel Rahnella species.</title>
        <authorList>
            <person name="Brady C."/>
            <person name="Asselin J."/>
            <person name="Beer S."/>
            <person name="Bruberg M.B."/>
            <person name="Crampton B."/>
            <person name="Venter S."/>
            <person name="Arnold D."/>
            <person name="Denman S."/>
        </authorList>
    </citation>
    <scope>NUCLEOTIDE SEQUENCE [LARGE SCALE GENOMIC DNA]</scope>
    <source>
        <strain evidence="3 4">L72c</strain>
    </source>
</reference>
<dbReference type="EMBL" id="JAFMOU010000069">
    <property type="protein sequence ID" value="MBU9836235.1"/>
    <property type="molecule type" value="Genomic_DNA"/>
</dbReference>
<dbReference type="RefSeq" id="WP_217138691.1">
    <property type="nucleotide sequence ID" value="NZ_JAFMOU010000069.1"/>
</dbReference>
<organism evidence="3 4">
    <name type="scientific">Rahnella perminowiae</name>
    <dbReference type="NCBI Taxonomy" id="2816244"/>
    <lineage>
        <taxon>Bacteria</taxon>
        <taxon>Pseudomonadati</taxon>
        <taxon>Pseudomonadota</taxon>
        <taxon>Gammaproteobacteria</taxon>
        <taxon>Enterobacterales</taxon>
        <taxon>Yersiniaceae</taxon>
        <taxon>Rahnella</taxon>
    </lineage>
</organism>
<sequence length="285" mass="31240">MTDYSALPLPRILISAAELLERHKNGEQFALIDVREITQWQAGTLPGAHHLNVYDYFIPDSTQAGVNSLFNAFRSAWQELAISDSVTPVFFEQQVGMRSPRGAWFALCGGICQPLVLDGGLEAWQRAGGDLIPGTGNSAVISADNPDYRTDASMNIALAATRAEVLAAQATGAEIVDARRPSEFTGEFAHECCQRAGRIPGAKLLFWEDVVHNGGFLDAGEIRHRAEKAGLRPDRRNIIYCHRGARAATVFIALQLAGYRQLAIYVGSWHEWAGHPELPLLTDFN</sequence>
<evidence type="ECO:0000313" key="4">
    <source>
        <dbReference type="Proteomes" id="UP000699865"/>
    </source>
</evidence>
<evidence type="ECO:0000313" key="3">
    <source>
        <dbReference type="EMBL" id="MBU9836235.1"/>
    </source>
</evidence>